<evidence type="ECO:0000256" key="4">
    <source>
        <dbReference type="PROSITE-ProRule" id="PRU00433"/>
    </source>
</evidence>
<feature type="domain" description="PA14" evidence="7">
    <location>
        <begin position="154"/>
        <end position="307"/>
    </location>
</feature>
<dbReference type="SUPFAM" id="SSF56988">
    <property type="entry name" value="Anthrax protective antigen"/>
    <property type="match status" value="1"/>
</dbReference>
<dbReference type="Gene3D" id="3.90.182.10">
    <property type="entry name" value="Toxin - Anthrax Protective Antigen,domain 1"/>
    <property type="match status" value="1"/>
</dbReference>
<evidence type="ECO:0000259" key="7">
    <source>
        <dbReference type="PROSITE" id="PS51820"/>
    </source>
</evidence>
<evidence type="ECO:0000313" key="8">
    <source>
        <dbReference type="EMBL" id="MBB3207851.1"/>
    </source>
</evidence>
<dbReference type="InterPro" id="IPR009056">
    <property type="entry name" value="Cyt_c-like_dom"/>
</dbReference>
<dbReference type="GO" id="GO:0046872">
    <property type="term" value="F:metal ion binding"/>
    <property type="evidence" value="ECO:0007669"/>
    <property type="project" value="UniProtKB-KW"/>
</dbReference>
<keyword evidence="9" id="KW-1185">Reference proteome</keyword>
<keyword evidence="1 4" id="KW-0349">Heme</keyword>
<dbReference type="EMBL" id="JACHXU010000012">
    <property type="protein sequence ID" value="MBB3207851.1"/>
    <property type="molecule type" value="Genomic_DNA"/>
</dbReference>
<dbReference type="Proteomes" id="UP000536179">
    <property type="component" value="Unassembled WGS sequence"/>
</dbReference>
<dbReference type="PROSITE" id="PS51007">
    <property type="entry name" value="CYTC"/>
    <property type="match status" value="1"/>
</dbReference>
<dbReference type="SMART" id="SM00758">
    <property type="entry name" value="PA14"/>
    <property type="match status" value="1"/>
</dbReference>
<organism evidence="8 9">
    <name type="scientific">Aporhodopirellula rubra</name>
    <dbReference type="NCBI Taxonomy" id="980271"/>
    <lineage>
        <taxon>Bacteria</taxon>
        <taxon>Pseudomonadati</taxon>
        <taxon>Planctomycetota</taxon>
        <taxon>Planctomycetia</taxon>
        <taxon>Pirellulales</taxon>
        <taxon>Pirellulaceae</taxon>
        <taxon>Aporhodopirellula</taxon>
    </lineage>
</organism>
<evidence type="ECO:0000313" key="9">
    <source>
        <dbReference type="Proteomes" id="UP000536179"/>
    </source>
</evidence>
<keyword evidence="5" id="KW-0732">Signal</keyword>
<evidence type="ECO:0008006" key="10">
    <source>
        <dbReference type="Google" id="ProtNLM"/>
    </source>
</evidence>
<accession>A0A7W5E0C8</accession>
<dbReference type="InterPro" id="IPR011658">
    <property type="entry name" value="PA14_dom"/>
</dbReference>
<reference evidence="8 9" key="1">
    <citation type="submission" date="2020-08" db="EMBL/GenBank/DDBJ databases">
        <title>Genomic Encyclopedia of Type Strains, Phase III (KMG-III): the genomes of soil and plant-associated and newly described type strains.</title>
        <authorList>
            <person name="Whitman W."/>
        </authorList>
    </citation>
    <scope>NUCLEOTIDE SEQUENCE [LARGE SCALE GENOMIC DNA]</scope>
    <source>
        <strain evidence="8 9">CECT 8075</strain>
    </source>
</reference>
<keyword evidence="3 4" id="KW-0408">Iron</keyword>
<dbReference type="GO" id="GO:0009055">
    <property type="term" value="F:electron transfer activity"/>
    <property type="evidence" value="ECO:0007669"/>
    <property type="project" value="InterPro"/>
</dbReference>
<dbReference type="Gene3D" id="1.10.760.10">
    <property type="entry name" value="Cytochrome c-like domain"/>
    <property type="match status" value="1"/>
</dbReference>
<dbReference type="RefSeq" id="WP_184306128.1">
    <property type="nucleotide sequence ID" value="NZ_JACHXU010000012.1"/>
</dbReference>
<proteinExistence type="predicted"/>
<dbReference type="InterPro" id="IPR013039">
    <property type="entry name" value="DUF1588"/>
</dbReference>
<dbReference type="GO" id="GO:0020037">
    <property type="term" value="F:heme binding"/>
    <property type="evidence" value="ECO:0007669"/>
    <property type="project" value="InterPro"/>
</dbReference>
<protein>
    <recommendedName>
        <fullName evidence="10">PA14 domain protein</fullName>
    </recommendedName>
</protein>
<dbReference type="InterPro" id="IPR036909">
    <property type="entry name" value="Cyt_c-like_dom_sf"/>
</dbReference>
<name>A0A7W5E0C8_9BACT</name>
<sequence>MKQPFYALTLFLLPIMLSVNAAADSTTVTESVETAEQTGATIFAAQCASCHGPQGQGTQENYPDPLHGDASVGELAELITDTMPEEDPDLCVGEDATAVATYIHETFYSEAAQLRNRPPRLALQRLTGDQLRRSLSDLYGVFAQVRRDTWSERQTQQGLDAVYYTGTKWNGEDRKIQRIDPVVDFDFGVDGPKNVDGSDAGINGESFHAHWSGGIRIEQTGRYEIIVRSTTSFECKFGHDRNQLIDNHVQSEGRNEFRRMLTLTGGRIYPIKINLNQRKRKGETPPSSISLSWVTPGGVEEIIPARFLVPGWAPPALRLTTQMPPDDRTYGFQRGISVDPTWDDSVTSAVLEFADRACDELWPDYRNHHKKDKRSRDDLLRNFLSELICVAHRATPEQAQADRMIDAAFAANEAETDRIRYTILLALKSPRFLYPTINADRTRSWRAGVQLTLAMHDSLPSDRWLIDAINKEEVDNEPQRRRIATQLVDDARTRAKVREMFHHWLDVSPTDDLRKDEERFAGFDVNVVADLRQSLDTFIDSVVWNETSDYRQLMAADWAMTSPRLTDFYGDAWKPCADDADKAMGRFQPTVRDSNIHVGVLTHPLVMAKFAHHQTTSPIHRGVFLIRHVMGRTLRPPNSAFAPLSPDLHPDLTTRQRIELQTSPASCQICHTKINPLGFALEHFDAVGRYRESENGKPIDASGGYTSRDDEEFSFETARQLGDFVASSPDAQNAFVSRVFQYFVKQPIAAYGPEKLDRLSEQFRQSEFNIRKLLIEVALICSEE</sequence>
<dbReference type="Pfam" id="PF13442">
    <property type="entry name" value="Cytochrome_CBB3"/>
    <property type="match status" value="1"/>
</dbReference>
<evidence type="ECO:0000256" key="5">
    <source>
        <dbReference type="SAM" id="SignalP"/>
    </source>
</evidence>
<evidence type="ECO:0000256" key="2">
    <source>
        <dbReference type="ARBA" id="ARBA00022723"/>
    </source>
</evidence>
<comment type="caution">
    <text evidence="8">The sequence shown here is derived from an EMBL/GenBank/DDBJ whole genome shotgun (WGS) entry which is preliminary data.</text>
</comment>
<evidence type="ECO:0000256" key="1">
    <source>
        <dbReference type="ARBA" id="ARBA00022617"/>
    </source>
</evidence>
<dbReference type="SUPFAM" id="SSF46626">
    <property type="entry name" value="Cytochrome c"/>
    <property type="match status" value="1"/>
</dbReference>
<dbReference type="Pfam" id="PF07691">
    <property type="entry name" value="PA14"/>
    <property type="match status" value="1"/>
</dbReference>
<evidence type="ECO:0000259" key="6">
    <source>
        <dbReference type="PROSITE" id="PS51007"/>
    </source>
</evidence>
<dbReference type="AlphaFoldDB" id="A0A7W5E0C8"/>
<gene>
    <name evidence="8" type="ORF">FHS27_003678</name>
</gene>
<feature type="chain" id="PRO_5031238517" description="PA14 domain protein" evidence="5">
    <location>
        <begin position="22"/>
        <end position="784"/>
    </location>
</feature>
<dbReference type="InterPro" id="IPR013042">
    <property type="entry name" value="DUF1592"/>
</dbReference>
<keyword evidence="2 4" id="KW-0479">Metal-binding</keyword>
<dbReference type="Pfam" id="PF07627">
    <property type="entry name" value="PSCyt3"/>
    <property type="match status" value="1"/>
</dbReference>
<dbReference type="Pfam" id="PF07631">
    <property type="entry name" value="PSD4"/>
    <property type="match status" value="1"/>
</dbReference>
<feature type="signal peptide" evidence="5">
    <location>
        <begin position="1"/>
        <end position="21"/>
    </location>
</feature>
<evidence type="ECO:0000256" key="3">
    <source>
        <dbReference type="ARBA" id="ARBA00023004"/>
    </source>
</evidence>
<dbReference type="InterPro" id="IPR037524">
    <property type="entry name" value="PA14/GLEYA"/>
</dbReference>
<dbReference type="PROSITE" id="PS51820">
    <property type="entry name" value="PA14"/>
    <property type="match status" value="1"/>
</dbReference>
<feature type="domain" description="Cytochrome c" evidence="6">
    <location>
        <begin position="34"/>
        <end position="107"/>
    </location>
</feature>